<dbReference type="GO" id="GO:0005886">
    <property type="term" value="C:plasma membrane"/>
    <property type="evidence" value="ECO:0007669"/>
    <property type="project" value="UniProtKB-SubCell"/>
</dbReference>
<dbReference type="RefSeq" id="WP_075074823.1">
    <property type="nucleotide sequence ID" value="NZ_DF967972.1"/>
</dbReference>
<sequence>MDFTQVIQFLTKGFTDFTWADGVMIIIGCLLIYLAIAKEIEPVLLLPIGIGCVFANLGMSAYQEGGWLKVIYDAGIKTELFPLLIFVGVGAMIDFRPLLAMPKMALLGAAGQFGIYGTLLLAILLGFTIPQAASIGVIGAIDGPTAIFVTTKLAPDMLGPVAVAAYSYMSLIPIIQPPIMRLLTTKRERQIKMEYAPIPVSKMAVVLFPIVVTVVISLIAPDAAPLIASLMLGNLIKESGVIDRLSKSVQNEIINVSTLFLGLAIGATMTSEKFLFNAAAPAGQQIQYQTLMILGLGLLAFVIDTIAGLLFGKLMCVMSGHKINPLIGACGISAFPMAGRLAAKMAQDEDYTNFILMHAMGSNTAGQLGSVIAGGLLLALVRGLGFG</sequence>
<organism evidence="9">
    <name type="scientific">Longilinea arvoryzae</name>
    <dbReference type="NCBI Taxonomy" id="360412"/>
    <lineage>
        <taxon>Bacteria</taxon>
        <taxon>Bacillati</taxon>
        <taxon>Chloroflexota</taxon>
        <taxon>Anaerolineae</taxon>
        <taxon>Anaerolineales</taxon>
        <taxon>Anaerolineaceae</taxon>
        <taxon>Longilinea</taxon>
    </lineage>
</organism>
<evidence type="ECO:0000256" key="3">
    <source>
        <dbReference type="ARBA" id="ARBA00022692"/>
    </source>
</evidence>
<dbReference type="Pfam" id="PF03977">
    <property type="entry name" value="OAD_beta"/>
    <property type="match status" value="1"/>
</dbReference>
<keyword evidence="7" id="KW-0739">Sodium transport</keyword>
<keyword evidence="10" id="KW-1185">Reference proteome</keyword>
<feature type="transmembrane region" description="Helical" evidence="8">
    <location>
        <begin position="81"/>
        <end position="101"/>
    </location>
</feature>
<evidence type="ECO:0000256" key="6">
    <source>
        <dbReference type="ARBA" id="ARBA00023136"/>
    </source>
</evidence>
<proteinExistence type="predicted"/>
<name>A0A0S7BJ47_9CHLR</name>
<evidence type="ECO:0000256" key="1">
    <source>
        <dbReference type="ARBA" id="ARBA00004651"/>
    </source>
</evidence>
<keyword evidence="4" id="KW-1278">Translocase</keyword>
<evidence type="ECO:0000256" key="7">
    <source>
        <dbReference type="PIRNR" id="PIRNR015658"/>
    </source>
</evidence>
<dbReference type="NCBIfam" id="TIGR01109">
    <property type="entry name" value="Na_pump_decarbB"/>
    <property type="match status" value="1"/>
</dbReference>
<evidence type="ECO:0000256" key="4">
    <source>
        <dbReference type="ARBA" id="ARBA00022967"/>
    </source>
</evidence>
<keyword evidence="7" id="KW-0915">Sodium</keyword>
<keyword evidence="6 7" id="KW-0472">Membrane</keyword>
<dbReference type="InterPro" id="IPR005661">
    <property type="entry name" value="OadB_MmdB"/>
</dbReference>
<feature type="transmembrane region" description="Helical" evidence="8">
    <location>
        <begin position="204"/>
        <end position="233"/>
    </location>
</feature>
<dbReference type="GO" id="GO:0016829">
    <property type="term" value="F:lyase activity"/>
    <property type="evidence" value="ECO:0007669"/>
    <property type="project" value="InterPro"/>
</dbReference>
<dbReference type="OrthoDB" id="9783838at2"/>
<dbReference type="EMBL" id="DF967972">
    <property type="protein sequence ID" value="GAP15657.1"/>
    <property type="molecule type" value="Genomic_DNA"/>
</dbReference>
<keyword evidence="3 8" id="KW-0812">Transmembrane</keyword>
<comment type="subcellular location">
    <subcellularLocation>
        <location evidence="1">Cell membrane</location>
        <topology evidence="1">Multi-pass membrane protein</topology>
    </subcellularLocation>
</comment>
<feature type="transmembrane region" description="Helical" evidence="8">
    <location>
        <begin position="43"/>
        <end position="61"/>
    </location>
</feature>
<evidence type="ECO:0000256" key="5">
    <source>
        <dbReference type="ARBA" id="ARBA00022989"/>
    </source>
</evidence>
<evidence type="ECO:0000313" key="10">
    <source>
        <dbReference type="Proteomes" id="UP000055060"/>
    </source>
</evidence>
<dbReference type="AlphaFoldDB" id="A0A0S7BJ47"/>
<dbReference type="PANTHER" id="PTHR35806">
    <property type="entry name" value="OXALOACETATE DECARBOXYLASE BETA CHAIN 2"/>
    <property type="match status" value="1"/>
</dbReference>
<dbReference type="PANTHER" id="PTHR35806:SF1">
    <property type="entry name" value="OXALOACETATE DECARBOXYLASE BETA CHAIN 2"/>
    <property type="match status" value="1"/>
</dbReference>
<keyword evidence="2 7" id="KW-1003">Cell membrane</keyword>
<keyword evidence="7" id="KW-0406">Ion transport</keyword>
<reference evidence="9" key="1">
    <citation type="submission" date="2015-07" db="EMBL/GenBank/DDBJ databases">
        <title>Draft Genome Sequences of Anaerolinea thermolimosa IMO-1, Bellilinea caldifistulae GOMI-1, Leptolinea tardivitalis YMTK-2, Levilinea saccharolytica KIBI-1,Longilinea arvoryzae KOME-1, Previously Described as Members of the Anaerolineaceae (Chloroflexi).</title>
        <authorList>
            <person name="Sekiguchi Y."/>
            <person name="Ohashi A."/>
            <person name="Matsuura N."/>
            <person name="Tourlousse M.D."/>
        </authorList>
    </citation>
    <scope>NUCLEOTIDE SEQUENCE [LARGE SCALE GENOMIC DNA]</scope>
    <source>
        <strain evidence="9">KOME-1</strain>
    </source>
</reference>
<dbReference type="Proteomes" id="UP000055060">
    <property type="component" value="Unassembled WGS sequence"/>
</dbReference>
<feature type="transmembrane region" description="Helical" evidence="8">
    <location>
        <begin position="291"/>
        <end position="311"/>
    </location>
</feature>
<dbReference type="GO" id="GO:0006814">
    <property type="term" value="P:sodium ion transport"/>
    <property type="evidence" value="ECO:0007669"/>
    <property type="project" value="UniProtKB-UniRule"/>
</dbReference>
<feature type="transmembrane region" description="Helical" evidence="8">
    <location>
        <begin position="323"/>
        <end position="343"/>
    </location>
</feature>
<gene>
    <name evidence="9" type="ORF">LARV_03449</name>
</gene>
<feature type="transmembrane region" description="Helical" evidence="8">
    <location>
        <begin position="17"/>
        <end position="36"/>
    </location>
</feature>
<protein>
    <submittedName>
        <fullName evidence="9">Sodium ion-translocating decarboxylase, beta subunit</fullName>
    </submittedName>
</protein>
<keyword evidence="7" id="KW-0813">Transport</keyword>
<feature type="transmembrane region" description="Helical" evidence="8">
    <location>
        <begin position="364"/>
        <end position="384"/>
    </location>
</feature>
<accession>A0A0S7BJ47</accession>
<evidence type="ECO:0000313" key="9">
    <source>
        <dbReference type="EMBL" id="GAP15657.1"/>
    </source>
</evidence>
<dbReference type="PIRSF" id="PIRSF015658">
    <property type="entry name" value="MmdB_OadB"/>
    <property type="match status" value="1"/>
</dbReference>
<feature type="transmembrane region" description="Helical" evidence="8">
    <location>
        <begin position="113"/>
        <end position="141"/>
    </location>
</feature>
<evidence type="ECO:0000256" key="2">
    <source>
        <dbReference type="ARBA" id="ARBA00022475"/>
    </source>
</evidence>
<evidence type="ECO:0000256" key="8">
    <source>
        <dbReference type="SAM" id="Phobius"/>
    </source>
</evidence>
<keyword evidence="5 8" id="KW-1133">Transmembrane helix</keyword>
<dbReference type="STRING" id="360412.LARV_03449"/>
<feature type="transmembrane region" description="Helical" evidence="8">
    <location>
        <begin position="161"/>
        <end position="183"/>
    </location>
</feature>